<protein>
    <recommendedName>
        <fullName evidence="1">DUF7840 domain-containing protein</fullName>
    </recommendedName>
</protein>
<reference evidence="2" key="1">
    <citation type="submission" date="2020-05" db="EMBL/GenBank/DDBJ databases">
        <title>Complete genome sequence of Pseudomonas sp. Sm006.</title>
        <authorList>
            <person name="Takeuchi K."/>
            <person name="Someya N."/>
        </authorList>
    </citation>
    <scope>NUCLEOTIDE SEQUENCE</scope>
    <source>
        <strain evidence="2">Sm006</strain>
    </source>
</reference>
<dbReference type="Proteomes" id="UP001064896">
    <property type="component" value="Chromosome"/>
</dbReference>
<organism evidence="2 3">
    <name type="scientific">Pseudomonas solani</name>
    <dbReference type="NCBI Taxonomy" id="2731552"/>
    <lineage>
        <taxon>Bacteria</taxon>
        <taxon>Pseudomonadati</taxon>
        <taxon>Pseudomonadota</taxon>
        <taxon>Gammaproteobacteria</taxon>
        <taxon>Pseudomonadales</taxon>
        <taxon>Pseudomonadaceae</taxon>
        <taxon>Pseudomonas</taxon>
    </lineage>
</organism>
<name>A0ABM7LAT8_9PSED</name>
<dbReference type="EMBL" id="AP023081">
    <property type="protein sequence ID" value="BCD86685.1"/>
    <property type="molecule type" value="Genomic_DNA"/>
</dbReference>
<feature type="domain" description="DUF7840" evidence="1">
    <location>
        <begin position="2"/>
        <end position="139"/>
    </location>
</feature>
<accession>A0ABM7LAT8</accession>
<keyword evidence="3" id="KW-1185">Reference proteome</keyword>
<dbReference type="Pfam" id="PF25222">
    <property type="entry name" value="DUF7840"/>
    <property type="match status" value="1"/>
</dbReference>
<gene>
    <name evidence="2" type="ORF">PSm6_30920</name>
</gene>
<evidence type="ECO:0000259" key="1">
    <source>
        <dbReference type="Pfam" id="PF25222"/>
    </source>
</evidence>
<dbReference type="InterPro" id="IPR057162">
    <property type="entry name" value="DUF7840"/>
</dbReference>
<evidence type="ECO:0000313" key="2">
    <source>
        <dbReference type="EMBL" id="BCD86685.1"/>
    </source>
</evidence>
<sequence>MLQPWSWQVAGGLERVPGKDGDETLVSHLNGGVGGSWQLGDDALYYALATARVEHNPDFGAFVAGAGGFDTGLLWRNPLGTLSLEAAGDYFHNGEVRRRLSLNQQWELGPDLGLRLSAERSFSQLGGNDNEVMLQLRWYHY</sequence>
<proteinExistence type="predicted"/>
<evidence type="ECO:0000313" key="3">
    <source>
        <dbReference type="Proteomes" id="UP001064896"/>
    </source>
</evidence>